<sequence>MELLRRPISSKTPLTPLTIKASPGASHHNSKTTILYCFISVCYIRL</sequence>
<reference evidence="2" key="1">
    <citation type="submission" date="2014-09" db="EMBL/GenBank/DDBJ databases">
        <authorList>
            <person name="Magalhaes I.L.F."/>
            <person name="Oliveira U."/>
            <person name="Santos F.R."/>
            <person name="Vidigal T.H.D.A."/>
            <person name="Brescovit A.D."/>
            <person name="Santos A.J."/>
        </authorList>
    </citation>
    <scope>NUCLEOTIDE SEQUENCE</scope>
    <source>
        <tissue evidence="2">Shoot tissue taken approximately 20 cm above the soil surface</tissue>
    </source>
</reference>
<organism evidence="2">
    <name type="scientific">Arundo donax</name>
    <name type="common">Giant reed</name>
    <name type="synonym">Donax arundinaceus</name>
    <dbReference type="NCBI Taxonomy" id="35708"/>
    <lineage>
        <taxon>Eukaryota</taxon>
        <taxon>Viridiplantae</taxon>
        <taxon>Streptophyta</taxon>
        <taxon>Embryophyta</taxon>
        <taxon>Tracheophyta</taxon>
        <taxon>Spermatophyta</taxon>
        <taxon>Magnoliopsida</taxon>
        <taxon>Liliopsida</taxon>
        <taxon>Poales</taxon>
        <taxon>Poaceae</taxon>
        <taxon>PACMAD clade</taxon>
        <taxon>Arundinoideae</taxon>
        <taxon>Arundineae</taxon>
        <taxon>Arundo</taxon>
    </lineage>
</organism>
<name>A0A0A9H503_ARUDO</name>
<dbReference type="AlphaFoldDB" id="A0A0A9H503"/>
<dbReference type="EMBL" id="GBRH01166064">
    <property type="protein sequence ID" value="JAE31832.1"/>
    <property type="molecule type" value="Transcribed_RNA"/>
</dbReference>
<feature type="region of interest" description="Disordered" evidence="1">
    <location>
        <begin position="1"/>
        <end position="28"/>
    </location>
</feature>
<reference evidence="2" key="2">
    <citation type="journal article" date="2015" name="Data Brief">
        <title>Shoot transcriptome of the giant reed, Arundo donax.</title>
        <authorList>
            <person name="Barrero R.A."/>
            <person name="Guerrero F.D."/>
            <person name="Moolhuijzen P."/>
            <person name="Goolsby J.A."/>
            <person name="Tidwell J."/>
            <person name="Bellgard S.E."/>
            <person name="Bellgard M.I."/>
        </authorList>
    </citation>
    <scope>NUCLEOTIDE SEQUENCE</scope>
    <source>
        <tissue evidence="2">Shoot tissue taken approximately 20 cm above the soil surface</tissue>
    </source>
</reference>
<accession>A0A0A9H503</accession>
<evidence type="ECO:0000256" key="1">
    <source>
        <dbReference type="SAM" id="MobiDB-lite"/>
    </source>
</evidence>
<protein>
    <submittedName>
        <fullName evidence="2">Uncharacterized protein</fullName>
    </submittedName>
</protein>
<evidence type="ECO:0000313" key="2">
    <source>
        <dbReference type="EMBL" id="JAE31832.1"/>
    </source>
</evidence>
<proteinExistence type="predicted"/>